<dbReference type="InterPro" id="IPR044865">
    <property type="entry name" value="MRH_dom"/>
</dbReference>
<accession>A0A1Y2GDT8</accession>
<dbReference type="GO" id="GO:0005788">
    <property type="term" value="C:endoplasmic reticulum lumen"/>
    <property type="evidence" value="ECO:0007669"/>
    <property type="project" value="TreeGrafter"/>
</dbReference>
<evidence type="ECO:0000256" key="3">
    <source>
        <dbReference type="ARBA" id="ARBA00018727"/>
    </source>
</evidence>
<comment type="subcellular location">
    <subcellularLocation>
        <location evidence="1">Endoplasmic reticulum membrane</location>
        <topology evidence="1">Peripheral membrane protein</topology>
        <orientation evidence="1">Lumenal side</orientation>
    </subcellularLocation>
</comment>
<keyword evidence="6" id="KW-0256">Endoplasmic reticulum</keyword>
<dbReference type="PANTHER" id="PTHR15414">
    <property type="entry name" value="OS-9-RELATED"/>
    <property type="match status" value="1"/>
</dbReference>
<evidence type="ECO:0000259" key="9">
    <source>
        <dbReference type="PROSITE" id="PS51914"/>
    </source>
</evidence>
<keyword evidence="11" id="KW-1185">Reference proteome</keyword>
<dbReference type="Proteomes" id="UP000193648">
    <property type="component" value="Unassembled WGS sequence"/>
</dbReference>
<dbReference type="GO" id="GO:0030970">
    <property type="term" value="P:retrograde protein transport, ER to cytosol"/>
    <property type="evidence" value="ECO:0007669"/>
    <property type="project" value="TreeGrafter"/>
</dbReference>
<feature type="domain" description="MRH" evidence="9">
    <location>
        <begin position="164"/>
        <end position="309"/>
    </location>
</feature>
<sequence>MRLKIISPSQASFTALVSFYLFTPAAGLGYSAGFVFNDLLAHPQYHVQFLDELVPVSAVGVERMRLGNMHRQQLVKDMPQIETAKPETQDQNRGKSDKESPIRSVVPASSVIMTDTDGQRWTCSIPEAHIEEVKEEPQKTPQELKEEKQQSIRRGLALLDHLTGRCLYMIYGYWTYEYCHKKRIRQYHAHNVNGKWEPTSEAATHVLANYQPAQSEIQAQPNNGESIGRQTSASSKRRVATSTDLGASDERKYLVQHWDYGEICDLTGVPRKVEVQFQCANVDDRIQQVTEPSICTYTMVIYSSALCKDPAFELIPAPEANKIDCRRIVSDEQYQQYKATLPEAVDDKTEAMAFQGVNAQIKLGQQRLHTEEDTLIDKTNVIGTKMPSGFKEMASLIDEAEAAARRKQLDDLLAEFDAYFKELKPYMSQGQIEAIERIGRFADSNAEKNDQAQNLEVESLLESIFGTSGAKGKDDVRIEEEVESKSKTHVSKLSRKNNNKKDIIQLINDALIEEEDKKLARQSKDDEEKSKEAEFLSSVDFAALLDMLEGPKRPKSTEKDEGKDEDKRQRRKTEL</sequence>
<proteinExistence type="inferred from homology"/>
<dbReference type="SUPFAM" id="SSF50911">
    <property type="entry name" value="Mannose 6-phosphate receptor domain"/>
    <property type="match status" value="1"/>
</dbReference>
<evidence type="ECO:0000256" key="7">
    <source>
        <dbReference type="ARBA" id="ARBA00023157"/>
    </source>
</evidence>
<dbReference type="InterPro" id="IPR009011">
    <property type="entry name" value="Man6P_isomerase_rcpt-bd_dom_sf"/>
</dbReference>
<dbReference type="InterPro" id="IPR012913">
    <property type="entry name" value="OS9-like_dom"/>
</dbReference>
<evidence type="ECO:0000256" key="1">
    <source>
        <dbReference type="ARBA" id="ARBA00004367"/>
    </source>
</evidence>
<dbReference type="RefSeq" id="XP_021878254.1">
    <property type="nucleotide sequence ID" value="XM_022030465.1"/>
</dbReference>
<dbReference type="PROSITE" id="PS51914">
    <property type="entry name" value="MRH"/>
    <property type="match status" value="1"/>
</dbReference>
<feature type="region of interest" description="Disordered" evidence="8">
    <location>
        <begin position="77"/>
        <end position="102"/>
    </location>
</feature>
<feature type="region of interest" description="Disordered" evidence="8">
    <location>
        <begin position="468"/>
        <end position="494"/>
    </location>
</feature>
<dbReference type="GeneID" id="33572307"/>
<evidence type="ECO:0000256" key="4">
    <source>
        <dbReference type="ARBA" id="ARBA00022729"/>
    </source>
</evidence>
<feature type="region of interest" description="Disordered" evidence="8">
    <location>
        <begin position="216"/>
        <end position="242"/>
    </location>
</feature>
<dbReference type="GO" id="GO:0030968">
    <property type="term" value="P:endoplasmic reticulum unfolded protein response"/>
    <property type="evidence" value="ECO:0007669"/>
    <property type="project" value="InterPro"/>
</dbReference>
<feature type="region of interest" description="Disordered" evidence="8">
    <location>
        <begin position="546"/>
        <end position="575"/>
    </location>
</feature>
<organism evidence="10 11">
    <name type="scientific">Lobosporangium transversale</name>
    <dbReference type="NCBI Taxonomy" id="64571"/>
    <lineage>
        <taxon>Eukaryota</taxon>
        <taxon>Fungi</taxon>
        <taxon>Fungi incertae sedis</taxon>
        <taxon>Mucoromycota</taxon>
        <taxon>Mortierellomycotina</taxon>
        <taxon>Mortierellomycetes</taxon>
        <taxon>Mortierellales</taxon>
        <taxon>Mortierellaceae</taxon>
        <taxon>Lobosporangium</taxon>
    </lineage>
</organism>
<dbReference type="AlphaFoldDB" id="A0A1Y2GDT8"/>
<dbReference type="InParanoid" id="A0A1Y2GDT8"/>
<evidence type="ECO:0000256" key="5">
    <source>
        <dbReference type="ARBA" id="ARBA00022734"/>
    </source>
</evidence>
<dbReference type="Pfam" id="PF07915">
    <property type="entry name" value="PRKCSH"/>
    <property type="match status" value="1"/>
</dbReference>
<dbReference type="STRING" id="64571.A0A1Y2GDT8"/>
<keyword evidence="5" id="KW-0430">Lectin</keyword>
<evidence type="ECO:0000256" key="2">
    <source>
        <dbReference type="ARBA" id="ARBA00009918"/>
    </source>
</evidence>
<evidence type="ECO:0000313" key="11">
    <source>
        <dbReference type="Proteomes" id="UP000193648"/>
    </source>
</evidence>
<dbReference type="InterPro" id="IPR045149">
    <property type="entry name" value="OS-9-like"/>
</dbReference>
<keyword evidence="7" id="KW-1015">Disulfide bond</keyword>
<comment type="caution">
    <text evidence="10">The sequence shown here is derived from an EMBL/GenBank/DDBJ whole genome shotgun (WGS) entry which is preliminary data.</text>
</comment>
<comment type="similarity">
    <text evidence="2">Belongs to the OS-9 family.</text>
</comment>
<dbReference type="PANTHER" id="PTHR15414:SF0">
    <property type="entry name" value="ENDOPLASMIC RETICULUM LECTIN 1"/>
    <property type="match status" value="1"/>
</dbReference>
<gene>
    <name evidence="10" type="ORF">BCR41DRAFT_424633</name>
</gene>
<dbReference type="Gene3D" id="2.70.130.10">
    <property type="entry name" value="Mannose-6-phosphate receptor binding domain"/>
    <property type="match status" value="1"/>
</dbReference>
<keyword evidence="4" id="KW-0732">Signal</keyword>
<evidence type="ECO:0000256" key="6">
    <source>
        <dbReference type="ARBA" id="ARBA00022824"/>
    </source>
</evidence>
<reference evidence="10 11" key="1">
    <citation type="submission" date="2016-07" db="EMBL/GenBank/DDBJ databases">
        <title>Pervasive Adenine N6-methylation of Active Genes in Fungi.</title>
        <authorList>
            <consortium name="DOE Joint Genome Institute"/>
            <person name="Mondo S.J."/>
            <person name="Dannebaum R.O."/>
            <person name="Kuo R.C."/>
            <person name="Labutti K."/>
            <person name="Haridas S."/>
            <person name="Kuo A."/>
            <person name="Salamov A."/>
            <person name="Ahrendt S.R."/>
            <person name="Lipzen A."/>
            <person name="Sullivan W."/>
            <person name="Andreopoulos W.B."/>
            <person name="Clum A."/>
            <person name="Lindquist E."/>
            <person name="Daum C."/>
            <person name="Ramamoorthy G.K."/>
            <person name="Gryganskyi A."/>
            <person name="Culley D."/>
            <person name="Magnuson J.K."/>
            <person name="James T.Y."/>
            <person name="O'Malley M.A."/>
            <person name="Stajich J.E."/>
            <person name="Spatafora J.W."/>
            <person name="Visel A."/>
            <person name="Grigoriev I.V."/>
        </authorList>
    </citation>
    <scope>NUCLEOTIDE SEQUENCE [LARGE SCALE GENOMIC DNA]</scope>
    <source>
        <strain evidence="10 11">NRRL 3116</strain>
    </source>
</reference>
<name>A0A1Y2GDT8_9FUNG</name>
<feature type="compositionally biased region" description="Basic and acidic residues" evidence="8">
    <location>
        <begin position="549"/>
        <end position="575"/>
    </location>
</feature>
<protein>
    <recommendedName>
        <fullName evidence="3">Protein OS-9 homolog</fullName>
    </recommendedName>
</protein>
<dbReference type="OrthoDB" id="448954at2759"/>
<evidence type="ECO:0000256" key="8">
    <source>
        <dbReference type="SAM" id="MobiDB-lite"/>
    </source>
</evidence>
<evidence type="ECO:0000313" key="10">
    <source>
        <dbReference type="EMBL" id="ORZ08020.1"/>
    </source>
</evidence>
<dbReference type="EMBL" id="MCFF01000039">
    <property type="protein sequence ID" value="ORZ08020.1"/>
    <property type="molecule type" value="Genomic_DNA"/>
</dbReference>
<dbReference type="GO" id="GO:0030246">
    <property type="term" value="F:carbohydrate binding"/>
    <property type="evidence" value="ECO:0007669"/>
    <property type="project" value="UniProtKB-KW"/>
</dbReference>
<dbReference type="GO" id="GO:0005789">
    <property type="term" value="C:endoplasmic reticulum membrane"/>
    <property type="evidence" value="ECO:0007669"/>
    <property type="project" value="UniProtKB-SubCell"/>
</dbReference>
<feature type="compositionally biased region" description="Basic and acidic residues" evidence="8">
    <location>
        <begin position="84"/>
        <end position="101"/>
    </location>
</feature>